<dbReference type="Proteomes" id="UP001281761">
    <property type="component" value="Unassembled WGS sequence"/>
</dbReference>
<comment type="caution">
    <text evidence="8">The sequence shown here is derived from an EMBL/GenBank/DDBJ whole genome shotgun (WGS) entry which is preliminary data.</text>
</comment>
<reference evidence="8 9" key="1">
    <citation type="journal article" date="2022" name="bioRxiv">
        <title>Genomics of Preaxostyla Flagellates Illuminates Evolutionary Transitions and the Path Towards Mitochondrial Loss.</title>
        <authorList>
            <person name="Novak L.V.F."/>
            <person name="Treitli S.C."/>
            <person name="Pyrih J."/>
            <person name="Halakuc P."/>
            <person name="Pipaliya S.V."/>
            <person name="Vacek V."/>
            <person name="Brzon O."/>
            <person name="Soukal P."/>
            <person name="Eme L."/>
            <person name="Dacks J.B."/>
            <person name="Karnkowska A."/>
            <person name="Elias M."/>
            <person name="Hampl V."/>
        </authorList>
    </citation>
    <scope>NUCLEOTIDE SEQUENCE [LARGE SCALE GENOMIC DNA]</scope>
    <source>
        <strain evidence="8">NAU3</strain>
        <tissue evidence="8">Gut</tissue>
    </source>
</reference>
<evidence type="ECO:0000256" key="1">
    <source>
        <dbReference type="ARBA" id="ARBA00004123"/>
    </source>
</evidence>
<name>A0ABQ9Y6B6_9EUKA</name>
<evidence type="ECO:0000256" key="2">
    <source>
        <dbReference type="ARBA" id="ARBA00004496"/>
    </source>
</evidence>
<keyword evidence="4" id="KW-0813">Transport</keyword>
<evidence type="ECO:0000256" key="5">
    <source>
        <dbReference type="ARBA" id="ARBA00022490"/>
    </source>
</evidence>
<dbReference type="PANTHER" id="PTHR12596:SF2">
    <property type="entry name" value="EXPORTIN-7 ISOFORM X1"/>
    <property type="match status" value="1"/>
</dbReference>
<keyword evidence="9" id="KW-1185">Reference proteome</keyword>
<gene>
    <name evidence="8" type="ORF">BLNAU_5615</name>
</gene>
<keyword evidence="5" id="KW-0963">Cytoplasm</keyword>
<accession>A0ABQ9Y6B6</accession>
<dbReference type="PANTHER" id="PTHR12596">
    <property type="entry name" value="EXPORTIN 4,7-RELATED"/>
    <property type="match status" value="1"/>
</dbReference>
<dbReference type="EMBL" id="JARBJD010000030">
    <property type="protein sequence ID" value="KAK2959306.1"/>
    <property type="molecule type" value="Genomic_DNA"/>
</dbReference>
<keyword evidence="7" id="KW-0539">Nucleus</keyword>
<evidence type="ECO:0000256" key="7">
    <source>
        <dbReference type="ARBA" id="ARBA00023242"/>
    </source>
</evidence>
<evidence type="ECO:0000256" key="6">
    <source>
        <dbReference type="ARBA" id="ARBA00022927"/>
    </source>
</evidence>
<evidence type="ECO:0000313" key="8">
    <source>
        <dbReference type="EMBL" id="KAK2959306.1"/>
    </source>
</evidence>
<keyword evidence="6" id="KW-0653">Protein transport</keyword>
<evidence type="ECO:0000256" key="4">
    <source>
        <dbReference type="ARBA" id="ARBA00022448"/>
    </source>
</evidence>
<evidence type="ECO:0000313" key="9">
    <source>
        <dbReference type="Proteomes" id="UP001281761"/>
    </source>
</evidence>
<protein>
    <submittedName>
        <fullName evidence="8">Uncharacterized protein</fullName>
    </submittedName>
</protein>
<comment type="similarity">
    <text evidence="3">Belongs to the exportin family.</text>
</comment>
<sequence length="1139" mass="128188">MRENSLLSLLLNSYPQLLINGYASNRSVNGFGQSQRDISAIPTELTAIQSACKLMALALKMSWVEDCDEVSIDPLEPFFNRSLPLTFLGLELLNEIVDTVQFGPGLFSEDENAKTKIAFRDKCLLTCHSLFVTCLSAHVNESIQDVSDAVKCRMLTSSLRLGLKIWSFDFSVIRRAETPENALLNIPESWFFLFYTPALPDLIFRAFNLSTNIPLHRTLSLQLAKQLCLVRGLTFKTVDHETLFVSVYMHYLVPIITTQHGLADHDTFHALCQVIHSLLNLQFRSVIETPLYALFLFPFSSITRRACQFWEWSANSLYYLLAGWNHLSTCAYPSENVLAYQKSVSLKWEQKRKDWEKRETDHEGNILIFQGRGDSPQLSSAHTRQPVVIPPFCLQNNSQNPFNHITILTSPDLPQGTADALNILFISIIYPEATAQKWMQQSTYDWRMCVEEIGQTFMESNEEKNTKRAQGTVSFDTGDIAADEHIINQLGSLLLVPSTTLHTNIIGAANHALQEHLRISEQFSVDPQAFLYSQLSLCTILRLASSYISTLKGPEKTQTMDFTVHLIAVCINALSTEQEVRLQLKSCGMTKYSTGQEENEPIVLMAALSFLKSLQKPVIKDISVSSDEIFQRLSQVCKVSTSVEAQKFCISFAILVIQTTPNVNVAVAAIEFLRSIKENYSTRAIMITMGEVDDLILHHSEEQILTFRIPSPLQLSLHWFLGELIQTDEKLPMWDQFIQPFKEKLQGLLTTVESNNQTGLSPLENISPTDLILFFDSINGLANSITSSDINRRLFSFIAPLLPLVASLFPHIKADDQCTFSVLNLLVTLSTNTQQRLAMGIASAEPVILFQCVAVVAEHVAGVVENILPNANVASLSRTTIDEYTEAYHPLQLILTSVNNIFSGQYVPFAVCLLYQDITLPKLVSTLSKAVLSSHTEHIFFYPDLALQVLHFIYHVLSFTLSSNTLSPPATIIDFLNTTLHALHTLDDRLSFKGCDIVFLIFNHLATTPNSPLASLFTQIEEQNPTLPMTLLRCTSALSLRHPQLDIHRAADAFLYVILTHQREYPVFVDSLLPLVPDEQRGEFLQLMQTDLFANLGNLPSPITRTAFTTNIRKLYKNYRRVFMSLPLPIRLPTITYVG</sequence>
<organism evidence="8 9">
    <name type="scientific">Blattamonas nauphoetae</name>
    <dbReference type="NCBI Taxonomy" id="2049346"/>
    <lineage>
        <taxon>Eukaryota</taxon>
        <taxon>Metamonada</taxon>
        <taxon>Preaxostyla</taxon>
        <taxon>Oxymonadida</taxon>
        <taxon>Blattamonas</taxon>
    </lineage>
</organism>
<evidence type="ECO:0000256" key="3">
    <source>
        <dbReference type="ARBA" id="ARBA00009466"/>
    </source>
</evidence>
<proteinExistence type="inferred from homology"/>
<comment type="subcellular location">
    <subcellularLocation>
        <location evidence="2">Cytoplasm</location>
    </subcellularLocation>
    <subcellularLocation>
        <location evidence="1">Nucleus</location>
    </subcellularLocation>
</comment>
<dbReference type="InterPro" id="IPR044189">
    <property type="entry name" value="XPO4/7-like"/>
</dbReference>